<gene>
    <name evidence="2" type="ORF">QNI16_12355</name>
</gene>
<dbReference type="EMBL" id="JASJOS010000005">
    <property type="protein sequence ID" value="MDJ1481281.1"/>
    <property type="molecule type" value="Genomic_DNA"/>
</dbReference>
<reference evidence="2" key="1">
    <citation type="submission" date="2023-05" db="EMBL/GenBank/DDBJ databases">
        <authorList>
            <person name="Zhang X."/>
        </authorList>
    </citation>
    <scope>NUCLEOTIDE SEQUENCE</scope>
    <source>
        <strain evidence="2">YF14B1</strain>
    </source>
</reference>
<organism evidence="2 3">
    <name type="scientific">Xanthocytophaga flava</name>
    <dbReference type="NCBI Taxonomy" id="3048013"/>
    <lineage>
        <taxon>Bacteria</taxon>
        <taxon>Pseudomonadati</taxon>
        <taxon>Bacteroidota</taxon>
        <taxon>Cytophagia</taxon>
        <taxon>Cytophagales</taxon>
        <taxon>Rhodocytophagaceae</taxon>
        <taxon>Xanthocytophaga</taxon>
    </lineage>
</organism>
<evidence type="ECO:0000313" key="2">
    <source>
        <dbReference type="EMBL" id="MDJ1481281.1"/>
    </source>
</evidence>
<proteinExistence type="predicted"/>
<dbReference type="AlphaFoldDB" id="A0AAE3QMA1"/>
<dbReference type="GO" id="GO:0006508">
    <property type="term" value="P:proteolysis"/>
    <property type="evidence" value="ECO:0007669"/>
    <property type="project" value="InterPro"/>
</dbReference>
<comment type="caution">
    <text evidence="2">The sequence shown here is derived from an EMBL/GenBank/DDBJ whole genome shotgun (WGS) entry which is preliminary data.</text>
</comment>
<dbReference type="Pfam" id="PF04389">
    <property type="entry name" value="Peptidase_M28"/>
    <property type="match status" value="1"/>
</dbReference>
<dbReference type="Gene3D" id="3.40.630.10">
    <property type="entry name" value="Zn peptidases"/>
    <property type="match status" value="1"/>
</dbReference>
<dbReference type="InterPro" id="IPR045175">
    <property type="entry name" value="M28_fam"/>
</dbReference>
<dbReference type="Proteomes" id="UP001241110">
    <property type="component" value="Unassembled WGS sequence"/>
</dbReference>
<dbReference type="PANTHER" id="PTHR12147:SF26">
    <property type="entry name" value="PEPTIDASE M28 DOMAIN-CONTAINING PROTEIN"/>
    <property type="match status" value="1"/>
</dbReference>
<evidence type="ECO:0000259" key="1">
    <source>
        <dbReference type="Pfam" id="PF04389"/>
    </source>
</evidence>
<protein>
    <submittedName>
        <fullName evidence="2">M28 family peptidase</fullName>
    </submittedName>
</protein>
<dbReference type="SUPFAM" id="SSF53187">
    <property type="entry name" value="Zn-dependent exopeptidases"/>
    <property type="match status" value="1"/>
</dbReference>
<dbReference type="GO" id="GO:0008235">
    <property type="term" value="F:metalloexopeptidase activity"/>
    <property type="evidence" value="ECO:0007669"/>
    <property type="project" value="InterPro"/>
</dbReference>
<sequence length="264" mass="30038">MQLLEIIKKLEGKSDHQRSEFIEQTLIRWGIPYEIHPYATGRNILLPSGRPQWIGISSHFDVVKNSPGANDNASAIAVCLDLIRRNQIKPLKSLGIGFFFFDEEERNLKGSTAYVKQLGIHGMTGLINLEMVGQGDRLALWSLTEKSKGRVLKTLEATANAHNIFTRRFDRIVTNQADHMSFQKAGLADAFSITCISEKDIEVAWHYYKAQEFDVDQATLWEIITQAPLFKHYHQPSDLSEHLSEESLQMTSNLIWQTLLALDK</sequence>
<dbReference type="InterPro" id="IPR007484">
    <property type="entry name" value="Peptidase_M28"/>
</dbReference>
<feature type="domain" description="Peptidase M28" evidence="1">
    <location>
        <begin position="50"/>
        <end position="257"/>
    </location>
</feature>
<accession>A0AAE3QMA1</accession>
<name>A0AAE3QMA1_9BACT</name>
<dbReference type="RefSeq" id="WP_313978837.1">
    <property type="nucleotide sequence ID" value="NZ_JASJOS010000005.1"/>
</dbReference>
<dbReference type="PANTHER" id="PTHR12147">
    <property type="entry name" value="METALLOPEPTIDASE M28 FAMILY MEMBER"/>
    <property type="match status" value="1"/>
</dbReference>
<evidence type="ECO:0000313" key="3">
    <source>
        <dbReference type="Proteomes" id="UP001241110"/>
    </source>
</evidence>